<dbReference type="AlphaFoldDB" id="A0AAW2FAI4"/>
<reference evidence="1 2" key="1">
    <citation type="submission" date="2023-03" db="EMBL/GenBank/DDBJ databases">
        <title>High recombination rates correlate with genetic variation in Cardiocondyla obscurior ants.</title>
        <authorList>
            <person name="Errbii M."/>
        </authorList>
    </citation>
    <scope>NUCLEOTIDE SEQUENCE [LARGE SCALE GENOMIC DNA]</scope>
    <source>
        <strain evidence="1">Alpha-2009</strain>
        <tissue evidence="1">Whole body</tissue>
    </source>
</reference>
<comment type="caution">
    <text evidence="1">The sequence shown here is derived from an EMBL/GenBank/DDBJ whole genome shotgun (WGS) entry which is preliminary data.</text>
</comment>
<gene>
    <name evidence="1" type="ORF">PUN28_012084</name>
</gene>
<evidence type="ECO:0000313" key="1">
    <source>
        <dbReference type="EMBL" id="KAL0112518.1"/>
    </source>
</evidence>
<evidence type="ECO:0000313" key="2">
    <source>
        <dbReference type="Proteomes" id="UP001430953"/>
    </source>
</evidence>
<proteinExistence type="predicted"/>
<sequence length="82" mass="9521">MFSLILKRLRSIFVAPREKYNIFLSMDFNECKLCYKFFHSHAKACSTSQHLIYKQILSHLISIANSSLPKAVPHVSSRVELH</sequence>
<protein>
    <submittedName>
        <fullName evidence="1">Uncharacterized protein</fullName>
    </submittedName>
</protein>
<organism evidence="1 2">
    <name type="scientific">Cardiocondyla obscurior</name>
    <dbReference type="NCBI Taxonomy" id="286306"/>
    <lineage>
        <taxon>Eukaryota</taxon>
        <taxon>Metazoa</taxon>
        <taxon>Ecdysozoa</taxon>
        <taxon>Arthropoda</taxon>
        <taxon>Hexapoda</taxon>
        <taxon>Insecta</taxon>
        <taxon>Pterygota</taxon>
        <taxon>Neoptera</taxon>
        <taxon>Endopterygota</taxon>
        <taxon>Hymenoptera</taxon>
        <taxon>Apocrita</taxon>
        <taxon>Aculeata</taxon>
        <taxon>Formicoidea</taxon>
        <taxon>Formicidae</taxon>
        <taxon>Myrmicinae</taxon>
        <taxon>Cardiocondyla</taxon>
    </lineage>
</organism>
<name>A0AAW2FAI4_9HYME</name>
<dbReference type="Proteomes" id="UP001430953">
    <property type="component" value="Unassembled WGS sequence"/>
</dbReference>
<dbReference type="EMBL" id="JADYXP020000012">
    <property type="protein sequence ID" value="KAL0112518.1"/>
    <property type="molecule type" value="Genomic_DNA"/>
</dbReference>
<keyword evidence="2" id="KW-1185">Reference proteome</keyword>
<accession>A0AAW2FAI4</accession>